<sequence>MDRMLLKRMVFYGYHGVIPEENRLGQKYYVDLDLRLDLAKAALSDDVEDTVNYAEIHALLKQIVEGPPVKLIETLAANIASAVLGTYTIIHKATVSVTKPNPPFDITFDGVTVELSRQRGPNGRIVPAED</sequence>
<dbReference type="InterPro" id="IPR006157">
    <property type="entry name" value="FolB_dom"/>
</dbReference>
<keyword evidence="9" id="KW-1185">Reference proteome</keyword>
<dbReference type="UniPathway" id="UPA00077">
    <property type="reaction ID" value="UER00154"/>
</dbReference>
<dbReference type="Proteomes" id="UP000256977">
    <property type="component" value="Unassembled WGS sequence"/>
</dbReference>
<dbReference type="OrthoDB" id="9803748at2"/>
<dbReference type="Pfam" id="PF02152">
    <property type="entry name" value="FolB"/>
    <property type="match status" value="1"/>
</dbReference>
<protein>
    <recommendedName>
        <fullName evidence="6">7,8-dihydroneopterin aldolase</fullName>
        <ecNumber evidence="6">4.1.2.25</ecNumber>
    </recommendedName>
</protein>
<gene>
    <name evidence="8" type="ORF">DFP98_1226</name>
</gene>
<dbReference type="InterPro" id="IPR043133">
    <property type="entry name" value="GTP-CH-I_C/QueF"/>
</dbReference>
<evidence type="ECO:0000313" key="9">
    <source>
        <dbReference type="Proteomes" id="UP000256977"/>
    </source>
</evidence>
<evidence type="ECO:0000256" key="2">
    <source>
        <dbReference type="ARBA" id="ARBA00005013"/>
    </source>
</evidence>
<dbReference type="EMBL" id="QRDZ01000022">
    <property type="protein sequence ID" value="RED64454.1"/>
    <property type="molecule type" value="Genomic_DNA"/>
</dbReference>
<comment type="function">
    <text evidence="6">Catalyzes the conversion of 7,8-dihydroneopterin to 6-hydroxymethyl-7,8-dihydropterin.</text>
</comment>
<evidence type="ECO:0000313" key="8">
    <source>
        <dbReference type="EMBL" id="RED64454.1"/>
    </source>
</evidence>
<dbReference type="GO" id="GO:0005737">
    <property type="term" value="C:cytoplasm"/>
    <property type="evidence" value="ECO:0007669"/>
    <property type="project" value="TreeGrafter"/>
</dbReference>
<evidence type="ECO:0000259" key="7">
    <source>
        <dbReference type="SMART" id="SM00905"/>
    </source>
</evidence>
<reference evidence="8 9" key="1">
    <citation type="submission" date="2018-07" db="EMBL/GenBank/DDBJ databases">
        <title>Genomic Encyclopedia of Type Strains, Phase III (KMG-III): the genomes of soil and plant-associated and newly described type strains.</title>
        <authorList>
            <person name="Whitman W."/>
        </authorList>
    </citation>
    <scope>NUCLEOTIDE SEQUENCE [LARGE SCALE GENOMIC DNA]</scope>
    <source>
        <strain evidence="8 9">CECT 7287</strain>
    </source>
</reference>
<dbReference type="RefSeq" id="WP_116063189.1">
    <property type="nucleotide sequence ID" value="NZ_QRDZ01000022.1"/>
</dbReference>
<dbReference type="GO" id="GO:0046654">
    <property type="term" value="P:tetrahydrofolate biosynthetic process"/>
    <property type="evidence" value="ECO:0007669"/>
    <property type="project" value="UniProtKB-UniRule"/>
</dbReference>
<evidence type="ECO:0000256" key="3">
    <source>
        <dbReference type="ARBA" id="ARBA00005708"/>
    </source>
</evidence>
<evidence type="ECO:0000256" key="1">
    <source>
        <dbReference type="ARBA" id="ARBA00001353"/>
    </source>
</evidence>
<comment type="caution">
    <text evidence="8">The sequence shown here is derived from an EMBL/GenBank/DDBJ whole genome shotgun (WGS) entry which is preliminary data.</text>
</comment>
<dbReference type="FunFam" id="3.30.1130.10:FF:000003">
    <property type="entry name" value="7,8-dihydroneopterin aldolase"/>
    <property type="match status" value="1"/>
</dbReference>
<keyword evidence="4 6" id="KW-0289">Folate biosynthesis</keyword>
<evidence type="ECO:0000256" key="4">
    <source>
        <dbReference type="ARBA" id="ARBA00022909"/>
    </source>
</evidence>
<feature type="domain" description="Dihydroneopterin aldolase/epimerase" evidence="7">
    <location>
        <begin position="4"/>
        <end position="117"/>
    </location>
</feature>
<comment type="similarity">
    <text evidence="3 6">Belongs to the DHNA family.</text>
</comment>
<organism evidence="8 9">
    <name type="scientific">Cohnella phaseoli</name>
    <dbReference type="NCBI Taxonomy" id="456490"/>
    <lineage>
        <taxon>Bacteria</taxon>
        <taxon>Bacillati</taxon>
        <taxon>Bacillota</taxon>
        <taxon>Bacilli</taxon>
        <taxon>Bacillales</taxon>
        <taxon>Paenibacillaceae</taxon>
        <taxon>Cohnella</taxon>
    </lineage>
</organism>
<dbReference type="NCBIfam" id="TIGR00526">
    <property type="entry name" value="folB_dom"/>
    <property type="match status" value="1"/>
</dbReference>
<dbReference type="SMART" id="SM00905">
    <property type="entry name" value="FolB"/>
    <property type="match status" value="1"/>
</dbReference>
<dbReference type="GO" id="GO:0046656">
    <property type="term" value="P:folic acid biosynthetic process"/>
    <property type="evidence" value="ECO:0007669"/>
    <property type="project" value="UniProtKB-UniRule"/>
</dbReference>
<dbReference type="EC" id="4.1.2.25" evidence="6"/>
<dbReference type="PANTHER" id="PTHR42844">
    <property type="entry name" value="DIHYDRONEOPTERIN ALDOLASE 1-RELATED"/>
    <property type="match status" value="1"/>
</dbReference>
<accession>A0A3D9IRQ3</accession>
<comment type="pathway">
    <text evidence="2 6">Cofactor biosynthesis; tetrahydrofolate biosynthesis; 2-amino-4-hydroxy-6-hydroxymethyl-7,8-dihydropteridine diphosphate from 7,8-dihydroneopterin triphosphate: step 3/4.</text>
</comment>
<dbReference type="CDD" id="cd00534">
    <property type="entry name" value="DHNA_DHNTPE"/>
    <property type="match status" value="1"/>
</dbReference>
<dbReference type="PANTHER" id="PTHR42844:SF1">
    <property type="entry name" value="DIHYDRONEOPTERIN ALDOLASE 1-RELATED"/>
    <property type="match status" value="1"/>
</dbReference>
<dbReference type="AlphaFoldDB" id="A0A3D9IRQ3"/>
<comment type="catalytic activity">
    <reaction evidence="1 6">
        <text>7,8-dihydroneopterin = 6-hydroxymethyl-7,8-dihydropterin + glycolaldehyde</text>
        <dbReference type="Rhea" id="RHEA:10540"/>
        <dbReference type="ChEBI" id="CHEBI:17001"/>
        <dbReference type="ChEBI" id="CHEBI:17071"/>
        <dbReference type="ChEBI" id="CHEBI:44841"/>
        <dbReference type="EC" id="4.1.2.25"/>
    </reaction>
</comment>
<name>A0A3D9IRQ3_9BACL</name>
<evidence type="ECO:0000256" key="5">
    <source>
        <dbReference type="ARBA" id="ARBA00023239"/>
    </source>
</evidence>
<keyword evidence="5 6" id="KW-0456">Lyase</keyword>
<dbReference type="SUPFAM" id="SSF55620">
    <property type="entry name" value="Tetrahydrobiopterin biosynthesis enzymes-like"/>
    <property type="match status" value="1"/>
</dbReference>
<dbReference type="NCBIfam" id="TIGR00525">
    <property type="entry name" value="folB"/>
    <property type="match status" value="1"/>
</dbReference>
<dbReference type="GO" id="GO:0004150">
    <property type="term" value="F:dihydroneopterin aldolase activity"/>
    <property type="evidence" value="ECO:0007669"/>
    <property type="project" value="UniProtKB-UniRule"/>
</dbReference>
<dbReference type="InterPro" id="IPR006156">
    <property type="entry name" value="Dihydroneopterin_aldolase"/>
</dbReference>
<proteinExistence type="inferred from homology"/>
<dbReference type="Gene3D" id="3.30.1130.10">
    <property type="match status" value="1"/>
</dbReference>
<evidence type="ECO:0000256" key="6">
    <source>
        <dbReference type="RuleBase" id="RU362079"/>
    </source>
</evidence>